<evidence type="ECO:0000313" key="2">
    <source>
        <dbReference type="EMBL" id="CAG9332770.1"/>
    </source>
</evidence>
<feature type="coiled-coil region" evidence="1">
    <location>
        <begin position="239"/>
        <end position="273"/>
    </location>
</feature>
<keyword evidence="3" id="KW-1185">Reference proteome</keyword>
<accession>A0AAU9K6R4</accession>
<reference evidence="2" key="1">
    <citation type="submission" date="2021-09" db="EMBL/GenBank/DDBJ databases">
        <authorList>
            <consortium name="AG Swart"/>
            <person name="Singh M."/>
            <person name="Singh A."/>
            <person name="Seah K."/>
            <person name="Emmerich C."/>
        </authorList>
    </citation>
    <scope>NUCLEOTIDE SEQUENCE</scope>
    <source>
        <strain evidence="2">ATCC30299</strain>
    </source>
</reference>
<organism evidence="2 3">
    <name type="scientific">Blepharisma stoltei</name>
    <dbReference type="NCBI Taxonomy" id="1481888"/>
    <lineage>
        <taxon>Eukaryota</taxon>
        <taxon>Sar</taxon>
        <taxon>Alveolata</taxon>
        <taxon>Ciliophora</taxon>
        <taxon>Postciliodesmatophora</taxon>
        <taxon>Heterotrichea</taxon>
        <taxon>Heterotrichida</taxon>
        <taxon>Blepharismidae</taxon>
        <taxon>Blepharisma</taxon>
    </lineage>
</organism>
<evidence type="ECO:0000313" key="3">
    <source>
        <dbReference type="Proteomes" id="UP001162131"/>
    </source>
</evidence>
<dbReference type="EMBL" id="CAJZBQ010000055">
    <property type="protein sequence ID" value="CAG9332770.1"/>
    <property type="molecule type" value="Genomic_DNA"/>
</dbReference>
<evidence type="ECO:0000256" key="1">
    <source>
        <dbReference type="SAM" id="Coils"/>
    </source>
</evidence>
<keyword evidence="1" id="KW-0175">Coiled coil</keyword>
<dbReference type="InterPro" id="IPR015915">
    <property type="entry name" value="Kelch-typ_b-propeller"/>
</dbReference>
<dbReference type="Proteomes" id="UP001162131">
    <property type="component" value="Unassembled WGS sequence"/>
</dbReference>
<comment type="caution">
    <text evidence="2">The sequence shown here is derived from an EMBL/GenBank/DDBJ whole genome shotgun (WGS) entry which is preliminary data.</text>
</comment>
<dbReference type="Gene3D" id="2.120.10.80">
    <property type="entry name" value="Kelch-type beta propeller"/>
    <property type="match status" value="1"/>
</dbReference>
<dbReference type="InterPro" id="IPR011043">
    <property type="entry name" value="Gal_Oxase/kelch_b-propeller"/>
</dbReference>
<sequence length="593" mass="68960">MASIRCFDLKCDREIQYACKCSSPQTYSCEMHFGIHLKLPNRNHVFDSLFIDPCEGTKEAILEFLTKERREREKLKEKFLSSYSQYLCNSESSLKKSLKNLNSDLATISELSQKIFYTQKILKDEQDHVINLLTLQPDKAMEDIKAMIPSNPESYSSVNLFCGLSEEIEKMFECFIDEKFEHFFNKRLSNIENKLEEHDKIIKNEIPEVYNSIFSLAEENKKTKTKFEEWNQEIQLKTQKQVKSLASQLSSTLEELNKKLNEIKNNQDQFNKKVSDQLLIPQELKSKRSAILSKPNDPETEQDFRRTCSLYENSSCETALIQAYQKYTNAYHQKTSLYIIKNEDNNRTDLVVYDTEYEKEELKLLDYLEPLGSDICITQLPKGELFCFGDYPPSGVTFIIDENLRIQRLPSGTPCFYSSAIYFNKSVYCFGGIDNENALSALSCRFDFNRNQWISLTPIPEADYKCSSIVFKGNIIISGFENENIWRYSIDSNSFATIPSEFGKSKRKILINSERLYLIECEGFIYESEVGDEYTWNQITSSIIDYYAPSQVYCSYNKGGVYIGISWSDLSEKFSHCCSYYKFDFSTKAMLRL</sequence>
<proteinExistence type="predicted"/>
<gene>
    <name evidence="2" type="ORF">BSTOLATCC_MIC57060</name>
</gene>
<protein>
    <submittedName>
        <fullName evidence="2">Uncharacterized protein</fullName>
    </submittedName>
</protein>
<dbReference type="SUPFAM" id="SSF50965">
    <property type="entry name" value="Galactose oxidase, central domain"/>
    <property type="match status" value="1"/>
</dbReference>
<name>A0AAU9K6R4_9CILI</name>
<dbReference type="AlphaFoldDB" id="A0AAU9K6R4"/>